<protein>
    <submittedName>
        <fullName evidence="1">Uncharacterized protein</fullName>
    </submittedName>
</protein>
<comment type="caution">
    <text evidence="1">The sequence shown here is derived from an EMBL/GenBank/DDBJ whole genome shotgun (WGS) entry which is preliminary data.</text>
</comment>
<organism evidence="1 2">
    <name type="scientific">Engystomops pustulosus</name>
    <name type="common">Tungara frog</name>
    <name type="synonym">Physalaemus pustulosus</name>
    <dbReference type="NCBI Taxonomy" id="76066"/>
    <lineage>
        <taxon>Eukaryota</taxon>
        <taxon>Metazoa</taxon>
        <taxon>Chordata</taxon>
        <taxon>Craniata</taxon>
        <taxon>Vertebrata</taxon>
        <taxon>Euteleostomi</taxon>
        <taxon>Amphibia</taxon>
        <taxon>Batrachia</taxon>
        <taxon>Anura</taxon>
        <taxon>Neobatrachia</taxon>
        <taxon>Hyloidea</taxon>
        <taxon>Leptodactylidae</taxon>
        <taxon>Leiuperinae</taxon>
        <taxon>Engystomops</taxon>
    </lineage>
</organism>
<accession>A0AAV7D8G2</accession>
<sequence>MGVHTQSGSFINIHVIIIAIEVIIKVPCLEKKNSIRNLYICRTETYNVQPFSTAPRKFTAAFTVTDCREYVNLCHDSSQL</sequence>
<evidence type="ECO:0000313" key="1">
    <source>
        <dbReference type="EMBL" id="KAG8593448.1"/>
    </source>
</evidence>
<gene>
    <name evidence="1" type="ORF">GDO81_000836</name>
</gene>
<proteinExistence type="predicted"/>
<dbReference type="EMBL" id="WNYA01000001">
    <property type="protein sequence ID" value="KAG8593448.1"/>
    <property type="molecule type" value="Genomic_DNA"/>
</dbReference>
<dbReference type="Proteomes" id="UP000824782">
    <property type="component" value="Unassembled WGS sequence"/>
</dbReference>
<name>A0AAV7D8G2_ENGPU</name>
<keyword evidence="2" id="KW-1185">Reference proteome</keyword>
<evidence type="ECO:0000313" key="2">
    <source>
        <dbReference type="Proteomes" id="UP000824782"/>
    </source>
</evidence>
<reference evidence="1" key="1">
    <citation type="thesis" date="2020" institute="ProQuest LLC" country="789 East Eisenhower Parkway, Ann Arbor, MI, USA">
        <title>Comparative Genomics and Chromosome Evolution.</title>
        <authorList>
            <person name="Mudd A.B."/>
        </authorList>
    </citation>
    <scope>NUCLEOTIDE SEQUENCE</scope>
    <source>
        <strain evidence="1">237g6f4</strain>
        <tissue evidence="1">Blood</tissue>
    </source>
</reference>
<dbReference type="AlphaFoldDB" id="A0AAV7D8G2"/>